<evidence type="ECO:0008006" key="4">
    <source>
        <dbReference type="Google" id="ProtNLM"/>
    </source>
</evidence>
<feature type="region of interest" description="Disordered" evidence="1">
    <location>
        <begin position="1"/>
        <end position="35"/>
    </location>
</feature>
<evidence type="ECO:0000313" key="2">
    <source>
        <dbReference type="EMBL" id="UVI36257.1"/>
    </source>
</evidence>
<feature type="region of interest" description="Disordered" evidence="1">
    <location>
        <begin position="59"/>
        <end position="84"/>
    </location>
</feature>
<evidence type="ECO:0000313" key="3">
    <source>
        <dbReference type="Proteomes" id="UP001064879"/>
    </source>
</evidence>
<sequence length="99" mass="11104">MNPERPITTHAAKAKHTGKAESKTVKGTTNKRSHGWTTWKGVKHYTTARLEHYWPNSGVIASSGRKWGKNGTEATTKWVPFNPDKKSNGYGKAKTYYGR</sequence>
<evidence type="ECO:0000256" key="1">
    <source>
        <dbReference type="SAM" id="MobiDB-lite"/>
    </source>
</evidence>
<dbReference type="RefSeq" id="WP_265418858.1">
    <property type="nucleotide sequence ID" value="NZ_CP093443.1"/>
</dbReference>
<accession>A0ABY5SNU7</accession>
<reference evidence="2" key="1">
    <citation type="submission" date="2022-03" db="EMBL/GenBank/DDBJ databases">
        <title>Brevibacterium spongiae sp. nov., isolated from marine sponge.</title>
        <authorList>
            <person name="Li Z."/>
            <person name="Zhang M."/>
        </authorList>
    </citation>
    <scope>NUCLEOTIDE SEQUENCE</scope>
    <source>
        <strain evidence="2">WHS-Z9</strain>
    </source>
</reference>
<dbReference type="EMBL" id="CP093443">
    <property type="protein sequence ID" value="UVI36257.1"/>
    <property type="molecule type" value="Genomic_DNA"/>
</dbReference>
<organism evidence="2 3">
    <name type="scientific">Brevibacterium spongiae</name>
    <dbReference type="NCBI Taxonomy" id="2909672"/>
    <lineage>
        <taxon>Bacteria</taxon>
        <taxon>Bacillati</taxon>
        <taxon>Actinomycetota</taxon>
        <taxon>Actinomycetes</taxon>
        <taxon>Micrococcales</taxon>
        <taxon>Brevibacteriaceae</taxon>
        <taxon>Brevibacterium</taxon>
    </lineage>
</organism>
<dbReference type="Proteomes" id="UP001064879">
    <property type="component" value="Chromosome"/>
</dbReference>
<gene>
    <name evidence="2" type="ORF">L1F31_00915</name>
</gene>
<name>A0ABY5SNU7_9MICO</name>
<protein>
    <recommendedName>
        <fullName evidence="4">Lactococcin 972 family bacteriocin</fullName>
    </recommendedName>
</protein>
<keyword evidence="3" id="KW-1185">Reference proteome</keyword>
<proteinExistence type="predicted"/>